<feature type="region of interest" description="Disordered" evidence="1">
    <location>
        <begin position="109"/>
        <end position="128"/>
    </location>
</feature>
<dbReference type="Proteomes" id="UP000289738">
    <property type="component" value="Chromosome B09"/>
</dbReference>
<dbReference type="AlphaFoldDB" id="A0A444XPP7"/>
<comment type="caution">
    <text evidence="2">The sequence shown here is derived from an EMBL/GenBank/DDBJ whole genome shotgun (WGS) entry which is preliminary data.</text>
</comment>
<feature type="region of interest" description="Disordered" evidence="1">
    <location>
        <begin position="151"/>
        <end position="181"/>
    </location>
</feature>
<reference evidence="2 3" key="1">
    <citation type="submission" date="2019-01" db="EMBL/GenBank/DDBJ databases">
        <title>Sequencing of cultivated peanut Arachis hypogaea provides insights into genome evolution and oil improvement.</title>
        <authorList>
            <person name="Chen X."/>
        </authorList>
    </citation>
    <scope>NUCLEOTIDE SEQUENCE [LARGE SCALE GENOMIC DNA]</scope>
    <source>
        <strain evidence="3">cv. Fuhuasheng</strain>
        <tissue evidence="2">Leaves</tissue>
    </source>
</reference>
<sequence>MTHHGMSDIFVYSCVRMESFGISCVHILVVLVRLDISDSQRHPRLICVRLAEWTTQKHFTVTVLVRSCNIAKGSLELLVRVKRTLRHNRESGGVHIEARNDEWGRNAGVRDPIGVRTKRTGHSNEPAGSRAVKLRKCNTCGCLGHRRTRCPNGPQVATSNMEKDTVSYTGNESNRRRKRID</sequence>
<protein>
    <submittedName>
        <fullName evidence="2">Uncharacterized protein</fullName>
    </submittedName>
</protein>
<accession>A0A444XPP7</accession>
<dbReference type="EMBL" id="SDMP01000019">
    <property type="protein sequence ID" value="RYQ91709.1"/>
    <property type="molecule type" value="Genomic_DNA"/>
</dbReference>
<evidence type="ECO:0000313" key="2">
    <source>
        <dbReference type="EMBL" id="RYQ91709.1"/>
    </source>
</evidence>
<evidence type="ECO:0000313" key="3">
    <source>
        <dbReference type="Proteomes" id="UP000289738"/>
    </source>
</evidence>
<name>A0A444XPP7_ARAHY</name>
<proteinExistence type="predicted"/>
<gene>
    <name evidence="2" type="ORF">Ahy_B09g097708</name>
</gene>
<organism evidence="2 3">
    <name type="scientific">Arachis hypogaea</name>
    <name type="common">Peanut</name>
    <dbReference type="NCBI Taxonomy" id="3818"/>
    <lineage>
        <taxon>Eukaryota</taxon>
        <taxon>Viridiplantae</taxon>
        <taxon>Streptophyta</taxon>
        <taxon>Embryophyta</taxon>
        <taxon>Tracheophyta</taxon>
        <taxon>Spermatophyta</taxon>
        <taxon>Magnoliopsida</taxon>
        <taxon>eudicotyledons</taxon>
        <taxon>Gunneridae</taxon>
        <taxon>Pentapetalae</taxon>
        <taxon>rosids</taxon>
        <taxon>fabids</taxon>
        <taxon>Fabales</taxon>
        <taxon>Fabaceae</taxon>
        <taxon>Papilionoideae</taxon>
        <taxon>50 kb inversion clade</taxon>
        <taxon>dalbergioids sensu lato</taxon>
        <taxon>Dalbergieae</taxon>
        <taxon>Pterocarpus clade</taxon>
        <taxon>Arachis</taxon>
    </lineage>
</organism>
<feature type="compositionally biased region" description="Polar residues" evidence="1">
    <location>
        <begin position="155"/>
        <end position="172"/>
    </location>
</feature>
<evidence type="ECO:0000256" key="1">
    <source>
        <dbReference type="SAM" id="MobiDB-lite"/>
    </source>
</evidence>
<keyword evidence="3" id="KW-1185">Reference proteome</keyword>